<dbReference type="EMBL" id="MU274065">
    <property type="protein sequence ID" value="KAI0026979.1"/>
    <property type="molecule type" value="Genomic_DNA"/>
</dbReference>
<evidence type="ECO:0000313" key="1">
    <source>
        <dbReference type="EMBL" id="KAI0026979.1"/>
    </source>
</evidence>
<dbReference type="Proteomes" id="UP000814128">
    <property type="component" value="Unassembled WGS sequence"/>
</dbReference>
<name>A0ACB8Q5D7_9AGAM</name>
<gene>
    <name evidence="1" type="ORF">K488DRAFT_91541</name>
</gene>
<sequence length="462" mass="50572">MSSPAVPSATPQSYTAQLKLVHVFGGIYIWEFLTSLGFTWQLCTRQRRPRWSVAPYLASRLLALGGVVIEFAGFGGARGFDCILSWSAICLSSLLIVLRGIALWPKSPLVARTMVLIWLTNLSRSARHRGPLPSAPVCPRNTSTFAWGTLVNFIADLSLLCIMLAGVLTKPNGTRLWRVLCLQGRPVARTRRVGACRLTASGNRVAACRCMVVGFLNIDDAWNTMFQVPHSRNRNTRSVAPASGPGRWVGAAGRLVGAWEWADVRVVDRRVDAVARRASAPLSRAAADLAVARAYTHARPRVLTMPDIQPKLSPHHIIFLQDAWTARPAIPSVSSRQAWAAAHNVRPQAVHRFFWARTSHAKRHRLPLDTEYELAIPDPPLQPLPGPHPPSPAPAPPPVRRGTRRCAATPAPVRVRSEPVDALPPPSTDAHIRSPRPKPTTPLLRLPSPASSYFDGYTSDAP</sequence>
<comment type="caution">
    <text evidence="1">The sequence shown here is derived from an EMBL/GenBank/DDBJ whole genome shotgun (WGS) entry which is preliminary data.</text>
</comment>
<keyword evidence="2" id="KW-1185">Reference proteome</keyword>
<accession>A0ACB8Q5D7</accession>
<reference evidence="1" key="1">
    <citation type="submission" date="2021-02" db="EMBL/GenBank/DDBJ databases">
        <authorList>
            <consortium name="DOE Joint Genome Institute"/>
            <person name="Ahrendt S."/>
            <person name="Looney B.P."/>
            <person name="Miyauchi S."/>
            <person name="Morin E."/>
            <person name="Drula E."/>
            <person name="Courty P.E."/>
            <person name="Chicoki N."/>
            <person name="Fauchery L."/>
            <person name="Kohler A."/>
            <person name="Kuo A."/>
            <person name="Labutti K."/>
            <person name="Pangilinan J."/>
            <person name="Lipzen A."/>
            <person name="Riley R."/>
            <person name="Andreopoulos W."/>
            <person name="He G."/>
            <person name="Johnson J."/>
            <person name="Barry K.W."/>
            <person name="Grigoriev I.V."/>
            <person name="Nagy L."/>
            <person name="Hibbett D."/>
            <person name="Henrissat B."/>
            <person name="Matheny P.B."/>
            <person name="Labbe J."/>
            <person name="Martin F."/>
        </authorList>
    </citation>
    <scope>NUCLEOTIDE SEQUENCE</scope>
    <source>
        <strain evidence="1">EC-137</strain>
    </source>
</reference>
<feature type="non-terminal residue" evidence="1">
    <location>
        <position position="462"/>
    </location>
</feature>
<protein>
    <submittedName>
        <fullName evidence="1">Uncharacterized protein</fullName>
    </submittedName>
</protein>
<proteinExistence type="predicted"/>
<evidence type="ECO:0000313" key="2">
    <source>
        <dbReference type="Proteomes" id="UP000814128"/>
    </source>
</evidence>
<organism evidence="1 2">
    <name type="scientific">Vararia minispora EC-137</name>
    <dbReference type="NCBI Taxonomy" id="1314806"/>
    <lineage>
        <taxon>Eukaryota</taxon>
        <taxon>Fungi</taxon>
        <taxon>Dikarya</taxon>
        <taxon>Basidiomycota</taxon>
        <taxon>Agaricomycotina</taxon>
        <taxon>Agaricomycetes</taxon>
        <taxon>Russulales</taxon>
        <taxon>Lachnocladiaceae</taxon>
        <taxon>Vararia</taxon>
    </lineage>
</organism>
<reference evidence="1" key="2">
    <citation type="journal article" date="2022" name="New Phytol.">
        <title>Evolutionary transition to the ectomycorrhizal habit in the genomes of a hyperdiverse lineage of mushroom-forming fungi.</title>
        <authorList>
            <person name="Looney B."/>
            <person name="Miyauchi S."/>
            <person name="Morin E."/>
            <person name="Drula E."/>
            <person name="Courty P.E."/>
            <person name="Kohler A."/>
            <person name="Kuo A."/>
            <person name="LaButti K."/>
            <person name="Pangilinan J."/>
            <person name="Lipzen A."/>
            <person name="Riley R."/>
            <person name="Andreopoulos W."/>
            <person name="He G."/>
            <person name="Johnson J."/>
            <person name="Nolan M."/>
            <person name="Tritt A."/>
            <person name="Barry K.W."/>
            <person name="Grigoriev I.V."/>
            <person name="Nagy L.G."/>
            <person name="Hibbett D."/>
            <person name="Henrissat B."/>
            <person name="Matheny P.B."/>
            <person name="Labbe J."/>
            <person name="Martin F.M."/>
        </authorList>
    </citation>
    <scope>NUCLEOTIDE SEQUENCE</scope>
    <source>
        <strain evidence="1">EC-137</strain>
    </source>
</reference>